<accession>A0A067K3J6</accession>
<reference evidence="1 2" key="1">
    <citation type="journal article" date="2014" name="PLoS ONE">
        <title>Global Analysis of Gene Expression Profiles in Physic Nut (Jatropha curcas L.) Seedlings Exposed to Salt Stress.</title>
        <authorList>
            <person name="Zhang L."/>
            <person name="Zhang C."/>
            <person name="Wu P."/>
            <person name="Chen Y."/>
            <person name="Li M."/>
            <person name="Jiang H."/>
            <person name="Wu G."/>
        </authorList>
    </citation>
    <scope>NUCLEOTIDE SEQUENCE [LARGE SCALE GENOMIC DNA]</scope>
    <source>
        <strain evidence="2">cv. GZQX0401</strain>
        <tissue evidence="1">Young leaves</tissue>
    </source>
</reference>
<evidence type="ECO:0000313" key="2">
    <source>
        <dbReference type="Proteomes" id="UP000027138"/>
    </source>
</evidence>
<sequence>MAEPGAPVPVPVPHQPCLYEVDLSKLFIDENLNRNLCLVYLEGPIPDFIQENRNAGESMAQTFAHFPQLKSKCLTGARIMRVFAEEVIPVLGSKDGHISTTLDLLTRFYCGTAATNYIELDPFVSPRKKWKKLYYLGTYINLTVNAINRWEGYSFFLLLVMIFEGKIYSPAMFKPLPDYELEISKYDESCSVPNLAEQSRIIFIRQVASHLKTLDQEVALRLFESFSRMIVAKELPRVNKLWEGRNQEIIDDFIRDPGKLETIDLVIHLICDLSSSYFNGKLPIELSGDEQSCLLCVLQAQVNLFQDDDARSRLRNIVEKINDFYNTLSPEVVDDPMKKLKL</sequence>
<evidence type="ECO:0000313" key="1">
    <source>
        <dbReference type="EMBL" id="KDP26820.1"/>
    </source>
</evidence>
<name>A0A067K3J6_JATCU</name>
<dbReference type="AlphaFoldDB" id="A0A067K3J6"/>
<dbReference type="EMBL" id="KK914893">
    <property type="protein sequence ID" value="KDP26820.1"/>
    <property type="molecule type" value="Genomic_DNA"/>
</dbReference>
<organism evidence="1 2">
    <name type="scientific">Jatropha curcas</name>
    <name type="common">Barbados nut</name>
    <dbReference type="NCBI Taxonomy" id="180498"/>
    <lineage>
        <taxon>Eukaryota</taxon>
        <taxon>Viridiplantae</taxon>
        <taxon>Streptophyta</taxon>
        <taxon>Embryophyta</taxon>
        <taxon>Tracheophyta</taxon>
        <taxon>Spermatophyta</taxon>
        <taxon>Magnoliopsida</taxon>
        <taxon>eudicotyledons</taxon>
        <taxon>Gunneridae</taxon>
        <taxon>Pentapetalae</taxon>
        <taxon>rosids</taxon>
        <taxon>fabids</taxon>
        <taxon>Malpighiales</taxon>
        <taxon>Euphorbiaceae</taxon>
        <taxon>Crotonoideae</taxon>
        <taxon>Jatropheae</taxon>
        <taxon>Jatropha</taxon>
    </lineage>
</organism>
<dbReference type="STRING" id="180498.A0A067K3J6"/>
<dbReference type="Proteomes" id="UP000027138">
    <property type="component" value="Unassembled WGS sequence"/>
</dbReference>
<keyword evidence="2" id="KW-1185">Reference proteome</keyword>
<dbReference type="OrthoDB" id="10521417at2759"/>
<gene>
    <name evidence="1" type="ORF">JCGZ_17978</name>
</gene>
<protein>
    <submittedName>
        <fullName evidence="1">Uncharacterized protein</fullName>
    </submittedName>
</protein>
<proteinExistence type="predicted"/>